<reference evidence="2 3" key="1">
    <citation type="submission" date="2019-02" db="EMBL/GenBank/DDBJ databases">
        <title>Deep-cultivation of Planctomycetes and their phenomic and genomic characterization uncovers novel biology.</title>
        <authorList>
            <person name="Wiegand S."/>
            <person name="Jogler M."/>
            <person name="Boedeker C."/>
            <person name="Pinto D."/>
            <person name="Vollmers J."/>
            <person name="Rivas-Marin E."/>
            <person name="Kohn T."/>
            <person name="Peeters S.H."/>
            <person name="Heuer A."/>
            <person name="Rast P."/>
            <person name="Oberbeckmann S."/>
            <person name="Bunk B."/>
            <person name="Jeske O."/>
            <person name="Meyerdierks A."/>
            <person name="Storesund J.E."/>
            <person name="Kallscheuer N."/>
            <person name="Luecker S."/>
            <person name="Lage O.M."/>
            <person name="Pohl T."/>
            <person name="Merkel B.J."/>
            <person name="Hornburger P."/>
            <person name="Mueller R.-W."/>
            <person name="Bruemmer F."/>
            <person name="Labrenz M."/>
            <person name="Spormann A.M."/>
            <person name="Op Den Camp H."/>
            <person name="Overmann J."/>
            <person name="Amann R."/>
            <person name="Jetten M.S.M."/>
            <person name="Mascher T."/>
            <person name="Medema M.H."/>
            <person name="Devos D.P."/>
            <person name="Kaster A.-K."/>
            <person name="Ovreas L."/>
            <person name="Rohde M."/>
            <person name="Galperin M.Y."/>
            <person name="Jogler C."/>
        </authorList>
    </citation>
    <scope>NUCLEOTIDE SEQUENCE [LARGE SCALE GENOMIC DNA]</scope>
    <source>
        <strain evidence="2 3">CA54</strain>
    </source>
</reference>
<dbReference type="Proteomes" id="UP000320735">
    <property type="component" value="Unassembled WGS sequence"/>
</dbReference>
<keyword evidence="1" id="KW-0812">Transmembrane</keyword>
<feature type="transmembrane region" description="Helical" evidence="1">
    <location>
        <begin position="25"/>
        <end position="45"/>
    </location>
</feature>
<dbReference type="AlphaFoldDB" id="A0A5C6BJ56"/>
<accession>A0A5C6BJ56</accession>
<evidence type="ECO:0000256" key="1">
    <source>
        <dbReference type="SAM" id="Phobius"/>
    </source>
</evidence>
<gene>
    <name evidence="2" type="ORF">CA54_05510</name>
</gene>
<protein>
    <submittedName>
        <fullName evidence="2">Uncharacterized protein</fullName>
    </submittedName>
</protein>
<name>A0A5C6BJ56_9PLAN</name>
<evidence type="ECO:0000313" key="3">
    <source>
        <dbReference type="Proteomes" id="UP000320735"/>
    </source>
</evidence>
<evidence type="ECO:0000313" key="2">
    <source>
        <dbReference type="EMBL" id="TWU11742.1"/>
    </source>
</evidence>
<proteinExistence type="predicted"/>
<keyword evidence="3" id="KW-1185">Reference proteome</keyword>
<keyword evidence="1" id="KW-0472">Membrane</keyword>
<organism evidence="2 3">
    <name type="scientific">Symmachiella macrocystis</name>
    <dbReference type="NCBI Taxonomy" id="2527985"/>
    <lineage>
        <taxon>Bacteria</taxon>
        <taxon>Pseudomonadati</taxon>
        <taxon>Planctomycetota</taxon>
        <taxon>Planctomycetia</taxon>
        <taxon>Planctomycetales</taxon>
        <taxon>Planctomycetaceae</taxon>
        <taxon>Symmachiella</taxon>
    </lineage>
</organism>
<dbReference type="EMBL" id="SJPP01000001">
    <property type="protein sequence ID" value="TWU11742.1"/>
    <property type="molecule type" value="Genomic_DNA"/>
</dbReference>
<sequence>MKRVCLKEAYTIWMSWNQLEVLIEVALNAYLPLLRCGVVALFHFFKFIGRRPSTKVISQ</sequence>
<comment type="caution">
    <text evidence="2">The sequence shown here is derived from an EMBL/GenBank/DDBJ whole genome shotgun (WGS) entry which is preliminary data.</text>
</comment>
<keyword evidence="1" id="KW-1133">Transmembrane helix</keyword>
<dbReference type="RefSeq" id="WP_146369302.1">
    <property type="nucleotide sequence ID" value="NZ_SJPP01000001.1"/>
</dbReference>